<dbReference type="InterPro" id="IPR006768">
    <property type="entry name" value="Cwf19-like_C_dom-1"/>
</dbReference>
<keyword evidence="8" id="KW-1185">Reference proteome</keyword>
<evidence type="ECO:0000259" key="4">
    <source>
        <dbReference type="Pfam" id="PF04677"/>
    </source>
</evidence>
<dbReference type="GO" id="GO:0000398">
    <property type="term" value="P:mRNA splicing, via spliceosome"/>
    <property type="evidence" value="ECO:0007669"/>
    <property type="project" value="TreeGrafter"/>
</dbReference>
<evidence type="ECO:0000313" key="5">
    <source>
        <dbReference type="EMBL" id="RWS03074.1"/>
    </source>
</evidence>
<sequence length="399" mass="46195">MAAKSSSTLIDVLITSQWPTDIERYLQVCPPGVRAISENGSQLISKLAYFIKPRYHFTSSSLFFERQPYRNHQVIQEMAKHVTRFISLADVGNKNKAKWIYAFNITPSHKIPRNELIKQSTDTTECPFTGLEYLKEQRDSESEEKPNQYFYDMSQNNNSYFGGKRRRGRHHDDPGKRKNDDKPKDPCWFCLASPDVEKHLIVSIGDHSYLAMAKGGLVDDHLLIIPIAHFRSMLEVAESDSNVLVEINKFKTALHDYFIKQDKIAVYFERNFRSSHLQIQVVPVPVNKSRDLKELLLELSEERDFKLNEVNEDLELKDVLSTGVPYFYIEIPAAKIKLFCKINAAKGFPLQFGRELLAHPRVLNLGDRIDWKDCVLDRNTAEEVTAQFRKNFEPFDFTL</sequence>
<comment type="similarity">
    <text evidence="1">Belongs to the CWF19 family.</text>
</comment>
<dbReference type="EMBL" id="NCKU01006893">
    <property type="protein sequence ID" value="RWS03074.1"/>
    <property type="molecule type" value="Genomic_DNA"/>
</dbReference>
<dbReference type="GO" id="GO:0061632">
    <property type="term" value="F:RNA lariat debranching enzyme activator activity"/>
    <property type="evidence" value="ECO:0007669"/>
    <property type="project" value="TreeGrafter"/>
</dbReference>
<name>A0A3S3NWQ1_9ACAR</name>
<feature type="region of interest" description="Disordered" evidence="2">
    <location>
        <begin position="136"/>
        <end position="182"/>
    </location>
</feature>
<evidence type="ECO:0000256" key="1">
    <source>
        <dbReference type="ARBA" id="ARBA00006795"/>
    </source>
</evidence>
<proteinExistence type="inferred from homology"/>
<dbReference type="PANTHER" id="PTHR12072">
    <property type="entry name" value="CWF19, CELL CYCLE CONTROL PROTEIN"/>
    <property type="match status" value="1"/>
</dbReference>
<reference evidence="7 8" key="1">
    <citation type="journal article" date="2018" name="Gigascience">
        <title>Genomes of trombidid mites reveal novel predicted allergens and laterally-transferred genes associated with secondary metabolism.</title>
        <authorList>
            <person name="Dong X."/>
            <person name="Chaisiri K."/>
            <person name="Xia D."/>
            <person name="Armstrong S.D."/>
            <person name="Fang Y."/>
            <person name="Donnelly M.J."/>
            <person name="Kadowaki T."/>
            <person name="McGarry J.W."/>
            <person name="Darby A.C."/>
            <person name="Makepeace B.L."/>
        </authorList>
    </citation>
    <scope>NUCLEOTIDE SEQUENCE [LARGE SCALE GENOMIC DNA]</scope>
    <source>
        <strain evidence="7">UoL-WK</strain>
    </source>
</reference>
<protein>
    <submittedName>
        <fullName evidence="7">CWF19-like protein 1</fullName>
    </submittedName>
</protein>
<evidence type="ECO:0000313" key="6">
    <source>
        <dbReference type="EMBL" id="RWS07445.1"/>
    </source>
</evidence>
<accession>A0A3S3NWQ1</accession>
<reference evidence="7" key="2">
    <citation type="submission" date="2018-11" db="EMBL/GenBank/DDBJ databases">
        <title>Trombidioid mite genomics.</title>
        <authorList>
            <person name="Dong X."/>
        </authorList>
    </citation>
    <scope>NUCLEOTIDE SEQUENCE</scope>
    <source>
        <strain evidence="7">UoL-WK</strain>
    </source>
</reference>
<dbReference type="InterPro" id="IPR006767">
    <property type="entry name" value="Cwf19-like_C_dom-2"/>
</dbReference>
<feature type="domain" description="Cwf19-like C-terminal" evidence="4">
    <location>
        <begin position="177"/>
        <end position="292"/>
    </location>
</feature>
<dbReference type="EMBL" id="NCKU01003413">
    <property type="protein sequence ID" value="RWS07560.1"/>
    <property type="molecule type" value="Genomic_DNA"/>
</dbReference>
<dbReference type="CDD" id="cd07380">
    <property type="entry name" value="MPP_CWF19_N"/>
    <property type="match status" value="1"/>
</dbReference>
<dbReference type="Pfam" id="PF04677">
    <property type="entry name" value="CwfJ_C_1"/>
    <property type="match status" value="1"/>
</dbReference>
<feature type="compositionally biased region" description="Basic and acidic residues" evidence="2">
    <location>
        <begin position="136"/>
        <end position="146"/>
    </location>
</feature>
<organism evidence="7 8">
    <name type="scientific">Dinothrombium tinctorium</name>
    <dbReference type="NCBI Taxonomy" id="1965070"/>
    <lineage>
        <taxon>Eukaryota</taxon>
        <taxon>Metazoa</taxon>
        <taxon>Ecdysozoa</taxon>
        <taxon>Arthropoda</taxon>
        <taxon>Chelicerata</taxon>
        <taxon>Arachnida</taxon>
        <taxon>Acari</taxon>
        <taxon>Acariformes</taxon>
        <taxon>Trombidiformes</taxon>
        <taxon>Prostigmata</taxon>
        <taxon>Anystina</taxon>
        <taxon>Parasitengona</taxon>
        <taxon>Trombidioidea</taxon>
        <taxon>Trombidiidae</taxon>
        <taxon>Dinothrombium</taxon>
    </lineage>
</organism>
<dbReference type="PANTHER" id="PTHR12072:SF4">
    <property type="entry name" value="CWF19-LIKE PROTEIN 1"/>
    <property type="match status" value="1"/>
</dbReference>
<dbReference type="GO" id="GO:0071014">
    <property type="term" value="C:post-mRNA release spliceosomal complex"/>
    <property type="evidence" value="ECO:0007669"/>
    <property type="project" value="TreeGrafter"/>
</dbReference>
<gene>
    <name evidence="7" type="ORF">B4U79_02628</name>
    <name evidence="6" type="ORF">B4U79_04092</name>
    <name evidence="5" type="ORF">B4U79_05386</name>
</gene>
<dbReference type="InterPro" id="IPR036265">
    <property type="entry name" value="HIT-like_sf"/>
</dbReference>
<comment type="caution">
    <text evidence="7">The sequence shown here is derived from an EMBL/GenBank/DDBJ whole genome shotgun (WGS) entry which is preliminary data.</text>
</comment>
<dbReference type="Gene3D" id="3.30.428.10">
    <property type="entry name" value="HIT-like"/>
    <property type="match status" value="1"/>
</dbReference>
<dbReference type="EMBL" id="NCKU01003476">
    <property type="protein sequence ID" value="RWS07445.1"/>
    <property type="molecule type" value="Genomic_DNA"/>
</dbReference>
<feature type="domain" description="Cwf19-like protein C-terminal" evidence="3">
    <location>
        <begin position="306"/>
        <end position="398"/>
    </location>
</feature>
<dbReference type="SUPFAM" id="SSF54197">
    <property type="entry name" value="HIT-like"/>
    <property type="match status" value="1"/>
</dbReference>
<dbReference type="OrthoDB" id="444325at2759"/>
<dbReference type="Pfam" id="PF04676">
    <property type="entry name" value="CwfJ_C_2"/>
    <property type="match status" value="1"/>
</dbReference>
<dbReference type="Proteomes" id="UP000285301">
    <property type="component" value="Unassembled WGS sequence"/>
</dbReference>
<dbReference type="STRING" id="1965070.A0A3S3NWQ1"/>
<evidence type="ECO:0000256" key="2">
    <source>
        <dbReference type="SAM" id="MobiDB-lite"/>
    </source>
</evidence>
<evidence type="ECO:0000259" key="3">
    <source>
        <dbReference type="Pfam" id="PF04676"/>
    </source>
</evidence>
<evidence type="ECO:0000313" key="8">
    <source>
        <dbReference type="Proteomes" id="UP000285301"/>
    </source>
</evidence>
<evidence type="ECO:0000313" key="7">
    <source>
        <dbReference type="EMBL" id="RWS07560.1"/>
    </source>
</evidence>
<dbReference type="InterPro" id="IPR040194">
    <property type="entry name" value="Cwf19-like"/>
</dbReference>
<dbReference type="AlphaFoldDB" id="A0A3S3NWQ1"/>
<feature type="compositionally biased region" description="Basic and acidic residues" evidence="2">
    <location>
        <begin position="170"/>
        <end position="182"/>
    </location>
</feature>